<accession>A0A8W8I956</accession>
<dbReference type="GO" id="GO:0016791">
    <property type="term" value="F:phosphatase activity"/>
    <property type="evidence" value="ECO:0007669"/>
    <property type="project" value="TreeGrafter"/>
</dbReference>
<evidence type="ECO:0000256" key="7">
    <source>
        <dbReference type="ARBA" id="ARBA00023211"/>
    </source>
</evidence>
<dbReference type="EC" id="2.1.1.-" evidence="10"/>
<dbReference type="InterPro" id="IPR002791">
    <property type="entry name" value="ARMT1-like_metal-bd"/>
</dbReference>
<dbReference type="Gene3D" id="1.20.930.60">
    <property type="match status" value="1"/>
</dbReference>
<dbReference type="OrthoDB" id="541375at2759"/>
<dbReference type="GO" id="GO:0051998">
    <property type="term" value="F:protein carboxyl O-methyltransferase activity"/>
    <property type="evidence" value="ECO:0007669"/>
    <property type="project" value="UniProtKB-UniRule"/>
</dbReference>
<comment type="catalytic activity">
    <reaction evidence="2 10">
        <text>beta-D-fructose 1-phosphate + H2O = D-fructose + phosphate</text>
        <dbReference type="Rhea" id="RHEA:35603"/>
        <dbReference type="ChEBI" id="CHEBI:15377"/>
        <dbReference type="ChEBI" id="CHEBI:37721"/>
        <dbReference type="ChEBI" id="CHEBI:43474"/>
        <dbReference type="ChEBI" id="CHEBI:138881"/>
    </reaction>
</comment>
<dbReference type="InterPro" id="IPR036075">
    <property type="entry name" value="ARMT-1-like_metal-bd_sf"/>
</dbReference>
<keyword evidence="13" id="KW-1185">Reference proteome</keyword>
<dbReference type="EC" id="3.1.3.-" evidence="10"/>
<sequence>MQENIPEPLSAKNKSSFAYFTIRDRLPVILSKVADTVYRKKTFVKDIHGEDATEELKFIAGCISKLRNELQTNKPLVPLKDNGPDTEVWNLSLAELTQREGGEPKWFVSPWLYVECYMYRRIQEAIAQCTILHNLDPFEEQKKKAFTDSEEATEVLLHYLRQISEKAASASDDDKEEYLREFLQIALWGNRCDLSISASQENSQTESILDQLHHLEPNILVNDTKQVLNCLRSNVKDRAIDIVLDNAGFELVTDLCLAEVLLMCGWADCIRMHGKAMPWFVSDVTSSDFEWTLDSLFKSSRPSMAYFGELWRQRLEKKSWMFTVEDFWTIPYDFAKMKTSSSSLYERFKDSKIVFFKGDLNYRKLLGDLDWNPTTPFEVTLRGFHPAPLCALRTCKADLIAGLAAGQKETVEKYDKNWMLNGNWAVISFCGKSNQ</sequence>
<dbReference type="FunFam" id="1.20.930.60:FF:000001">
    <property type="entry name" value="protein-glutamate O-methyltransferase isoform X1"/>
    <property type="match status" value="1"/>
</dbReference>
<evidence type="ECO:0000256" key="6">
    <source>
        <dbReference type="ARBA" id="ARBA00022801"/>
    </source>
</evidence>
<evidence type="ECO:0000256" key="9">
    <source>
        <dbReference type="ARBA" id="ARBA00048809"/>
    </source>
</evidence>
<evidence type="ECO:0000313" key="12">
    <source>
        <dbReference type="EnsemblMetazoa" id="G13162.3:cds"/>
    </source>
</evidence>
<organism evidence="12 13">
    <name type="scientific">Magallana gigas</name>
    <name type="common">Pacific oyster</name>
    <name type="synonym">Crassostrea gigas</name>
    <dbReference type="NCBI Taxonomy" id="29159"/>
    <lineage>
        <taxon>Eukaryota</taxon>
        <taxon>Metazoa</taxon>
        <taxon>Spiralia</taxon>
        <taxon>Lophotrochozoa</taxon>
        <taxon>Mollusca</taxon>
        <taxon>Bivalvia</taxon>
        <taxon>Autobranchia</taxon>
        <taxon>Pteriomorphia</taxon>
        <taxon>Ostreida</taxon>
        <taxon>Ostreoidea</taxon>
        <taxon>Ostreidae</taxon>
        <taxon>Magallana</taxon>
    </lineage>
</organism>
<dbReference type="EnsemblMetazoa" id="G13162.3">
    <property type="protein sequence ID" value="G13162.3:cds"/>
    <property type="gene ID" value="G13162"/>
</dbReference>
<evidence type="ECO:0000256" key="2">
    <source>
        <dbReference type="ARBA" id="ARBA00001326"/>
    </source>
</evidence>
<comment type="function">
    <text evidence="8 10">Metal-dependent phosphatase that shows phosphatase activity against several substrates, including fructose-1-phosphate and fructose-6-phosphate. Its preference for fructose-1-phosphate, a strong glycating agent that causes DNA damage rather than a canonical yeast metabolite, suggests a damage-control function in hexose phosphate metabolism. Has also been shown to have O-methyltransferase activity that methylates glutamate residues of target proteins to form gamma-glutamyl methyl ester residues. Possibly methylates PCNA, suggesting it is involved in the DNA damage response.</text>
</comment>
<dbReference type="SUPFAM" id="SSF111321">
    <property type="entry name" value="AF1104-like"/>
    <property type="match status" value="1"/>
</dbReference>
<dbReference type="OMA" id="IFARQKM"/>
<dbReference type="InterPro" id="IPR039763">
    <property type="entry name" value="ARMT1"/>
</dbReference>
<dbReference type="AlphaFoldDB" id="A0A8W8I956"/>
<keyword evidence="4" id="KW-0533">Nickel</keyword>
<name>A0A8W8I956_MAGGI</name>
<keyword evidence="6 10" id="KW-0378">Hydrolase</keyword>
<evidence type="ECO:0000256" key="10">
    <source>
        <dbReference type="RuleBase" id="RU367030"/>
    </source>
</evidence>
<dbReference type="Gene3D" id="3.40.50.10880">
    <property type="entry name" value="Uncharacterised protein PF01937, DUF89, domain 3"/>
    <property type="match status" value="1"/>
</dbReference>
<evidence type="ECO:0000256" key="3">
    <source>
        <dbReference type="ARBA" id="ARBA00009519"/>
    </source>
</evidence>
<comment type="cofactor">
    <cofactor evidence="10">
        <name>Mn(2+)</name>
        <dbReference type="ChEBI" id="CHEBI:29035"/>
    </cofactor>
    <cofactor evidence="10">
        <name>Ni(2+)</name>
        <dbReference type="ChEBI" id="CHEBI:49786"/>
    </cofactor>
</comment>
<comment type="catalytic activity">
    <reaction evidence="1 10">
        <text>L-glutamyl-[protein] + S-adenosyl-L-methionine = [protein]-L-glutamate 5-O-methyl ester + S-adenosyl-L-homocysteine</text>
        <dbReference type="Rhea" id="RHEA:24452"/>
        <dbReference type="Rhea" id="RHEA-COMP:10208"/>
        <dbReference type="Rhea" id="RHEA-COMP:10311"/>
        <dbReference type="ChEBI" id="CHEBI:29973"/>
        <dbReference type="ChEBI" id="CHEBI:57856"/>
        <dbReference type="ChEBI" id="CHEBI:59789"/>
        <dbReference type="ChEBI" id="CHEBI:82795"/>
    </reaction>
</comment>
<keyword evidence="10" id="KW-0808">Transferase</keyword>
<dbReference type="FunFam" id="3.40.50.10880:FF:000005">
    <property type="entry name" value="DUF89-domain-containing protein"/>
    <property type="match status" value="1"/>
</dbReference>
<dbReference type="EnsemblMetazoa" id="G13162.2">
    <property type="protein sequence ID" value="G13162.2:cds"/>
    <property type="gene ID" value="G13162"/>
</dbReference>
<dbReference type="GO" id="GO:0032259">
    <property type="term" value="P:methylation"/>
    <property type="evidence" value="ECO:0007669"/>
    <property type="project" value="UniProtKB-KW"/>
</dbReference>
<comment type="catalytic activity">
    <reaction evidence="9 10">
        <text>beta-D-fructose 6-phosphate = dihydroxyacetone + D-glyceraldehyde 3-phosphate</text>
        <dbReference type="Rhea" id="RHEA:28002"/>
        <dbReference type="ChEBI" id="CHEBI:16016"/>
        <dbReference type="ChEBI" id="CHEBI:57634"/>
        <dbReference type="ChEBI" id="CHEBI:59776"/>
    </reaction>
</comment>
<evidence type="ECO:0000256" key="4">
    <source>
        <dbReference type="ARBA" id="ARBA00022596"/>
    </source>
</evidence>
<dbReference type="PANTHER" id="PTHR12260:SF6">
    <property type="entry name" value="DAMAGE-CONTROL PHOSPHATASE ARMT1"/>
    <property type="match status" value="1"/>
</dbReference>
<evidence type="ECO:0000259" key="11">
    <source>
        <dbReference type="Pfam" id="PF01937"/>
    </source>
</evidence>
<dbReference type="GO" id="GO:0046872">
    <property type="term" value="F:metal ion binding"/>
    <property type="evidence" value="ECO:0007669"/>
    <property type="project" value="UniProtKB-UniRule"/>
</dbReference>
<feature type="domain" description="Damage-control phosphatase ARMT1-like metal-binding" evidence="11">
    <location>
        <begin position="21"/>
        <end position="410"/>
    </location>
</feature>
<evidence type="ECO:0000256" key="1">
    <source>
        <dbReference type="ARBA" id="ARBA00000807"/>
    </source>
</evidence>
<evidence type="ECO:0000256" key="8">
    <source>
        <dbReference type="ARBA" id="ARBA00045980"/>
    </source>
</evidence>
<dbReference type="GO" id="GO:0005634">
    <property type="term" value="C:nucleus"/>
    <property type="evidence" value="ECO:0007669"/>
    <property type="project" value="TreeGrafter"/>
</dbReference>
<protein>
    <recommendedName>
        <fullName evidence="10">Sugar phosphate phosphatase</fullName>
        <ecNumber evidence="10">2.1.1.-</ecNumber>
        <ecNumber evidence="10">3.1.3.-</ecNumber>
    </recommendedName>
</protein>
<dbReference type="GO" id="GO:0006974">
    <property type="term" value="P:DNA damage response"/>
    <property type="evidence" value="ECO:0007669"/>
    <property type="project" value="TreeGrafter"/>
</dbReference>
<reference evidence="12" key="1">
    <citation type="submission" date="2022-08" db="UniProtKB">
        <authorList>
            <consortium name="EnsemblMetazoa"/>
        </authorList>
    </citation>
    <scope>IDENTIFICATION</scope>
    <source>
        <strain evidence="12">05x7-T-G4-1.051#20</strain>
    </source>
</reference>
<keyword evidence="7 10" id="KW-0464">Manganese</keyword>
<comment type="domain">
    <text evidence="10">Subfamily III proteins have a conserved RTxK motif about 40-50 residues from the C-terminus; the threonine may be replaced by serine or cysteine.</text>
</comment>
<dbReference type="PANTHER" id="PTHR12260">
    <property type="entry name" value="DAMAGE-CONTROL PHOSPHATASE ARMT1"/>
    <property type="match status" value="1"/>
</dbReference>
<proteinExistence type="inferred from homology"/>
<comment type="similarity">
    <text evidence="3 10">Belongs to the damage-control phosphatase family. Sugar phosphate phosphatase III subfamily.</text>
</comment>
<keyword evidence="5 10" id="KW-0479">Metal-binding</keyword>
<dbReference type="Pfam" id="PF01937">
    <property type="entry name" value="ARMT1-like_dom"/>
    <property type="match status" value="1"/>
</dbReference>
<evidence type="ECO:0000256" key="5">
    <source>
        <dbReference type="ARBA" id="ARBA00022723"/>
    </source>
</evidence>
<evidence type="ECO:0000313" key="13">
    <source>
        <dbReference type="Proteomes" id="UP000005408"/>
    </source>
</evidence>
<dbReference type="GO" id="GO:0016462">
    <property type="term" value="F:pyrophosphatase activity"/>
    <property type="evidence" value="ECO:0007669"/>
    <property type="project" value="UniProtKB-ARBA"/>
</dbReference>
<dbReference type="Proteomes" id="UP000005408">
    <property type="component" value="Unassembled WGS sequence"/>
</dbReference>
<dbReference type="GO" id="GO:0030643">
    <property type="term" value="P:intracellular phosphate ion homeostasis"/>
    <property type="evidence" value="ECO:0007669"/>
    <property type="project" value="UniProtKB-ARBA"/>
</dbReference>
<keyword evidence="10" id="KW-0489">Methyltransferase</keyword>